<organism evidence="4 5">
    <name type="scientific">Reticulomyxa filosa</name>
    <dbReference type="NCBI Taxonomy" id="46433"/>
    <lineage>
        <taxon>Eukaryota</taxon>
        <taxon>Sar</taxon>
        <taxon>Rhizaria</taxon>
        <taxon>Retaria</taxon>
        <taxon>Foraminifera</taxon>
        <taxon>Monothalamids</taxon>
        <taxon>Reticulomyxidae</taxon>
        <taxon>Reticulomyxa</taxon>
    </lineage>
</organism>
<evidence type="ECO:0000256" key="1">
    <source>
        <dbReference type="SAM" id="Coils"/>
    </source>
</evidence>
<reference evidence="4 5" key="1">
    <citation type="journal article" date="2013" name="Curr. Biol.">
        <title>The Genome of the Foraminiferan Reticulomyxa filosa.</title>
        <authorList>
            <person name="Glockner G."/>
            <person name="Hulsmann N."/>
            <person name="Schleicher M."/>
            <person name="Noegel A.A."/>
            <person name="Eichinger L."/>
            <person name="Gallinger C."/>
            <person name="Pawlowski J."/>
            <person name="Sierra R."/>
            <person name="Euteneuer U."/>
            <person name="Pillet L."/>
            <person name="Moustafa A."/>
            <person name="Platzer M."/>
            <person name="Groth M."/>
            <person name="Szafranski K."/>
            <person name="Schliwa M."/>
        </authorList>
    </citation>
    <scope>NUCLEOTIDE SEQUENCE [LARGE SCALE GENOMIC DNA]</scope>
</reference>
<gene>
    <name evidence="4" type="ORF">RFI_26450</name>
</gene>
<keyword evidence="1" id="KW-0175">Coiled coil</keyword>
<evidence type="ECO:0000313" key="4">
    <source>
        <dbReference type="EMBL" id="ETO10927.1"/>
    </source>
</evidence>
<evidence type="ECO:0000313" key="5">
    <source>
        <dbReference type="Proteomes" id="UP000023152"/>
    </source>
</evidence>
<dbReference type="EMBL" id="ASPP01022969">
    <property type="protein sequence ID" value="ETO10927.1"/>
    <property type="molecule type" value="Genomic_DNA"/>
</dbReference>
<keyword evidence="3" id="KW-1133">Transmembrane helix</keyword>
<name>X6MBX3_RETFI</name>
<evidence type="ECO:0000256" key="3">
    <source>
        <dbReference type="SAM" id="Phobius"/>
    </source>
</evidence>
<evidence type="ECO:0000256" key="2">
    <source>
        <dbReference type="SAM" id="MobiDB-lite"/>
    </source>
</evidence>
<keyword evidence="5" id="KW-1185">Reference proteome</keyword>
<comment type="caution">
    <text evidence="4">The sequence shown here is derived from an EMBL/GenBank/DDBJ whole genome shotgun (WGS) entry which is preliminary data.</text>
</comment>
<feature type="compositionally biased region" description="Basic and acidic residues" evidence="2">
    <location>
        <begin position="1"/>
        <end position="20"/>
    </location>
</feature>
<feature type="coiled-coil region" evidence="1">
    <location>
        <begin position="39"/>
        <end position="66"/>
    </location>
</feature>
<feature type="transmembrane region" description="Helical" evidence="3">
    <location>
        <begin position="136"/>
        <end position="157"/>
    </location>
</feature>
<protein>
    <submittedName>
        <fullName evidence="4">Uncharacterized protein</fullName>
    </submittedName>
</protein>
<dbReference type="Proteomes" id="UP000023152">
    <property type="component" value="Unassembled WGS sequence"/>
</dbReference>
<proteinExistence type="predicted"/>
<dbReference type="AlphaFoldDB" id="X6MBX3"/>
<feature type="region of interest" description="Disordered" evidence="2">
    <location>
        <begin position="1"/>
        <end position="23"/>
    </location>
</feature>
<accession>X6MBX3</accession>
<keyword evidence="3" id="KW-0812">Transmembrane</keyword>
<sequence>MMNVHGEKSGDADNDKDSKKISGIIPPWVTKTSSLRPEMEAADGYREQLENQMTEIKEKKMEAFMARQEQQQVCDVIHIVKLQRSEQTIDEMITCDLKCKTMTNELDKVKASCNKSNYSTLRTSIRNRNSNNNHSMLTWIVIWQMIPLLTSIFTISLQQKYLLSFCKWNLSSCSKLICIRLQMDLFNNMNHLASAIISKTMCFVGEIEWNGDRGNRTTVNSL</sequence>
<keyword evidence="3" id="KW-0472">Membrane</keyword>